<name>A0A9W8HYC8_9FUNG</name>
<dbReference type="InterPro" id="IPR012341">
    <property type="entry name" value="6hp_glycosidase-like_sf"/>
</dbReference>
<dbReference type="OrthoDB" id="8118055at2759"/>
<keyword evidence="3" id="KW-0256">Endoplasmic reticulum</keyword>
<dbReference type="InterPro" id="IPR001382">
    <property type="entry name" value="Glyco_hydro_47"/>
</dbReference>
<evidence type="ECO:0000256" key="3">
    <source>
        <dbReference type="ARBA" id="ARBA00022824"/>
    </source>
</evidence>
<accession>A0A9W8HYC8</accession>
<evidence type="ECO:0000313" key="5">
    <source>
        <dbReference type="EMBL" id="KAJ2797372.1"/>
    </source>
</evidence>
<dbReference type="GO" id="GO:1904380">
    <property type="term" value="P:endoplasmic reticulum mannose trimming"/>
    <property type="evidence" value="ECO:0007669"/>
    <property type="project" value="InterPro"/>
</dbReference>
<dbReference type="GO" id="GO:0005509">
    <property type="term" value="F:calcium ion binding"/>
    <property type="evidence" value="ECO:0007669"/>
    <property type="project" value="InterPro"/>
</dbReference>
<dbReference type="Proteomes" id="UP001140094">
    <property type="component" value="Unassembled WGS sequence"/>
</dbReference>
<dbReference type="PANTHER" id="PTHR45679">
    <property type="entry name" value="ER DEGRADATION-ENHANCING ALPHA-MANNOSIDASE-LIKE PROTEIN 2"/>
    <property type="match status" value="1"/>
</dbReference>
<dbReference type="GO" id="GO:0004571">
    <property type="term" value="F:mannosyl-oligosaccharide 1,2-alpha-mannosidase activity"/>
    <property type="evidence" value="ECO:0007669"/>
    <property type="project" value="InterPro"/>
</dbReference>
<dbReference type="AlphaFoldDB" id="A0A9W8HYC8"/>
<dbReference type="InterPro" id="IPR036026">
    <property type="entry name" value="Seven-hairpin_glycosidases"/>
</dbReference>
<comment type="caution">
    <text evidence="5">The sequence shown here is derived from an EMBL/GenBank/DDBJ whole genome shotgun (WGS) entry which is preliminary data.</text>
</comment>
<dbReference type="SUPFAM" id="SSF48225">
    <property type="entry name" value="Seven-hairpin glycosidases"/>
    <property type="match status" value="1"/>
</dbReference>
<evidence type="ECO:0000256" key="1">
    <source>
        <dbReference type="ARBA" id="ARBA00004240"/>
    </source>
</evidence>
<evidence type="ECO:0000256" key="4">
    <source>
        <dbReference type="ARBA" id="ARBA00023180"/>
    </source>
</evidence>
<protein>
    <submittedName>
        <fullName evidence="5">Uncharacterized protein</fullName>
    </submittedName>
</protein>
<proteinExistence type="inferred from homology"/>
<comment type="similarity">
    <text evidence="2">Belongs to the glycosyl hydrolase 47 family.</text>
</comment>
<dbReference type="Gene3D" id="1.50.10.10">
    <property type="match status" value="1"/>
</dbReference>
<organism evidence="5 6">
    <name type="scientific">Coemansia guatemalensis</name>
    <dbReference type="NCBI Taxonomy" id="2761395"/>
    <lineage>
        <taxon>Eukaryota</taxon>
        <taxon>Fungi</taxon>
        <taxon>Fungi incertae sedis</taxon>
        <taxon>Zoopagomycota</taxon>
        <taxon>Kickxellomycotina</taxon>
        <taxon>Kickxellomycetes</taxon>
        <taxon>Kickxellales</taxon>
        <taxon>Kickxellaceae</taxon>
        <taxon>Coemansia</taxon>
    </lineage>
</organism>
<gene>
    <name evidence="5" type="ORF">H4R20_005208</name>
</gene>
<evidence type="ECO:0000256" key="2">
    <source>
        <dbReference type="ARBA" id="ARBA00007658"/>
    </source>
</evidence>
<dbReference type="GO" id="GO:0036503">
    <property type="term" value="P:ERAD pathway"/>
    <property type="evidence" value="ECO:0007669"/>
    <property type="project" value="UniProtKB-ARBA"/>
</dbReference>
<dbReference type="GO" id="GO:0005975">
    <property type="term" value="P:carbohydrate metabolic process"/>
    <property type="evidence" value="ECO:0007669"/>
    <property type="project" value="InterPro"/>
</dbReference>
<feature type="non-terminal residue" evidence="5">
    <location>
        <position position="59"/>
    </location>
</feature>
<dbReference type="EMBL" id="JANBUO010001646">
    <property type="protein sequence ID" value="KAJ2797372.1"/>
    <property type="molecule type" value="Genomic_DNA"/>
</dbReference>
<keyword evidence="6" id="KW-1185">Reference proteome</keyword>
<comment type="subcellular location">
    <subcellularLocation>
        <location evidence="1">Endoplasmic reticulum</location>
    </subcellularLocation>
</comment>
<sequence length="59" mass="6418">MLGGLLSAHIIATDEEDTLGMRLDVNGTYNGELLRLARDLGYRLLPAFEASPNGVPYAR</sequence>
<dbReference type="InterPro" id="IPR044674">
    <property type="entry name" value="EDEM1/2/3"/>
</dbReference>
<keyword evidence="4" id="KW-0325">Glycoprotein</keyword>
<dbReference type="Pfam" id="PF01532">
    <property type="entry name" value="Glyco_hydro_47"/>
    <property type="match status" value="1"/>
</dbReference>
<reference evidence="5" key="1">
    <citation type="submission" date="2022-07" db="EMBL/GenBank/DDBJ databases">
        <title>Phylogenomic reconstructions and comparative analyses of Kickxellomycotina fungi.</title>
        <authorList>
            <person name="Reynolds N.K."/>
            <person name="Stajich J.E."/>
            <person name="Barry K."/>
            <person name="Grigoriev I.V."/>
            <person name="Crous P."/>
            <person name="Smith M.E."/>
        </authorList>
    </citation>
    <scope>NUCLEOTIDE SEQUENCE</scope>
    <source>
        <strain evidence="5">NRRL 1565</strain>
    </source>
</reference>
<dbReference type="GO" id="GO:0016020">
    <property type="term" value="C:membrane"/>
    <property type="evidence" value="ECO:0007669"/>
    <property type="project" value="InterPro"/>
</dbReference>
<dbReference type="GO" id="GO:0044322">
    <property type="term" value="C:endoplasmic reticulum quality control compartment"/>
    <property type="evidence" value="ECO:0007669"/>
    <property type="project" value="GOC"/>
</dbReference>
<evidence type="ECO:0000313" key="6">
    <source>
        <dbReference type="Proteomes" id="UP001140094"/>
    </source>
</evidence>